<keyword evidence="1" id="KW-1133">Transmembrane helix</keyword>
<dbReference type="HOGENOM" id="CLU_2785416_0_0_10"/>
<protein>
    <submittedName>
        <fullName evidence="2">Uncharacterized protein</fullName>
    </submittedName>
</protein>
<evidence type="ECO:0000313" key="3">
    <source>
        <dbReference type="Proteomes" id="UP000014207"/>
    </source>
</evidence>
<dbReference type="Proteomes" id="UP000014207">
    <property type="component" value="Unassembled WGS sequence"/>
</dbReference>
<accession>R9HIQ6</accession>
<feature type="transmembrane region" description="Helical" evidence="1">
    <location>
        <begin position="6"/>
        <end position="25"/>
    </location>
</feature>
<name>R9HIQ6_BACT4</name>
<dbReference type="AlphaFoldDB" id="R9HIQ6"/>
<reference evidence="2 3" key="1">
    <citation type="submission" date="2013-04" db="EMBL/GenBank/DDBJ databases">
        <title>The Genome Sequence of Bacteroides thetaiotaomicron dnLKV9.</title>
        <authorList>
            <consortium name="The Broad Institute Genomics Platform"/>
            <consortium name="The Broad Institute Genome Sequencing Center for Infectious Disease"/>
            <person name="Earl A."/>
            <person name="Xavier R."/>
            <person name="Kuhn K."/>
            <person name="Stappenbeck T."/>
            <person name="Walker B."/>
            <person name="Young S."/>
            <person name="Zeng Q."/>
            <person name="Gargeya S."/>
            <person name="Fitzgerald M."/>
            <person name="Haas B."/>
            <person name="Abouelleil A."/>
            <person name="Allen A.W."/>
            <person name="Alvarado L."/>
            <person name="Arachchi H.M."/>
            <person name="Berlin A.M."/>
            <person name="Chapman S.B."/>
            <person name="Gainer-Dewar J."/>
            <person name="Goldberg J."/>
            <person name="Griggs A."/>
            <person name="Gujja S."/>
            <person name="Hansen M."/>
            <person name="Howarth C."/>
            <person name="Imamovic A."/>
            <person name="Ireland A."/>
            <person name="Larimer J."/>
            <person name="McCowan C."/>
            <person name="Murphy C."/>
            <person name="Pearson M."/>
            <person name="Poon T.W."/>
            <person name="Priest M."/>
            <person name="Roberts A."/>
            <person name="Saif S."/>
            <person name="Shea T."/>
            <person name="Sisk P."/>
            <person name="Sykes S."/>
            <person name="Wortman J."/>
            <person name="Nusbaum C."/>
            <person name="Birren B."/>
        </authorList>
    </citation>
    <scope>NUCLEOTIDE SEQUENCE [LARGE SCALE GENOMIC DNA]</scope>
    <source>
        <strain evidence="3">dnLKV9</strain>
    </source>
</reference>
<evidence type="ECO:0000313" key="2">
    <source>
        <dbReference type="EMBL" id="EOS03943.1"/>
    </source>
</evidence>
<proteinExistence type="predicted"/>
<keyword evidence="1" id="KW-0812">Transmembrane</keyword>
<evidence type="ECO:0000256" key="1">
    <source>
        <dbReference type="SAM" id="Phobius"/>
    </source>
</evidence>
<keyword evidence="1" id="KW-0472">Membrane</keyword>
<sequence length="68" mass="8266">MGPALSDFFFLKIMFFYPMFIRYFLGNSQTKDKRNRELFSTKTSEEDWYSGNKAEVKVFFINWNKKKT</sequence>
<comment type="caution">
    <text evidence="2">The sequence shown here is derived from an EMBL/GenBank/DDBJ whole genome shotgun (WGS) entry which is preliminary data.</text>
</comment>
<organism evidence="2 3">
    <name type="scientific">Bacteroides thetaiotaomicron dnLKV9</name>
    <dbReference type="NCBI Taxonomy" id="1235785"/>
    <lineage>
        <taxon>Bacteria</taxon>
        <taxon>Pseudomonadati</taxon>
        <taxon>Bacteroidota</taxon>
        <taxon>Bacteroidia</taxon>
        <taxon>Bacteroidales</taxon>
        <taxon>Bacteroidaceae</taxon>
        <taxon>Bacteroides</taxon>
    </lineage>
</organism>
<gene>
    <name evidence="2" type="ORF">C799_00132</name>
</gene>
<dbReference type="EMBL" id="ASSM01000002">
    <property type="protein sequence ID" value="EOS03943.1"/>
    <property type="molecule type" value="Genomic_DNA"/>
</dbReference>
<dbReference type="PATRIC" id="fig|1235785.3.peg.138"/>